<evidence type="ECO:0000313" key="2">
    <source>
        <dbReference type="Proteomes" id="UP000824540"/>
    </source>
</evidence>
<gene>
    <name evidence="1" type="ORF">JZ751_024441</name>
</gene>
<keyword evidence="2" id="KW-1185">Reference proteome</keyword>
<accession>A0A8T2MPW7</accession>
<name>A0A8T2MPW7_9TELE</name>
<comment type="caution">
    <text evidence="1">The sequence shown here is derived from an EMBL/GenBank/DDBJ whole genome shotgun (WGS) entry which is preliminary data.</text>
</comment>
<dbReference type="Proteomes" id="UP000824540">
    <property type="component" value="Unassembled WGS sequence"/>
</dbReference>
<sequence>MIPIPVVVCVVGGWCVVYLTDTLLKSSSSVKNGYESWLSSNGLALSPFHIRWQTGLFNRLFAWCARLNPHFLFLW</sequence>
<protein>
    <submittedName>
        <fullName evidence="1">Uncharacterized protein</fullName>
    </submittedName>
</protein>
<dbReference type="OrthoDB" id="69989at2759"/>
<dbReference type="EMBL" id="JAFBMS010000595">
    <property type="protein sequence ID" value="KAG9330449.1"/>
    <property type="molecule type" value="Genomic_DNA"/>
</dbReference>
<evidence type="ECO:0000313" key="1">
    <source>
        <dbReference type="EMBL" id="KAG9330449.1"/>
    </source>
</evidence>
<proteinExistence type="predicted"/>
<reference evidence="1" key="1">
    <citation type="thesis" date="2021" institute="BYU ScholarsArchive" country="Provo, UT, USA">
        <title>Applications of and Algorithms for Genome Assembly and Genomic Analyses with an Emphasis on Marine Teleosts.</title>
        <authorList>
            <person name="Pickett B.D."/>
        </authorList>
    </citation>
    <scope>NUCLEOTIDE SEQUENCE</scope>
    <source>
        <strain evidence="1">HI-2016</strain>
    </source>
</reference>
<organism evidence="1 2">
    <name type="scientific">Albula glossodonta</name>
    <name type="common">roundjaw bonefish</name>
    <dbReference type="NCBI Taxonomy" id="121402"/>
    <lineage>
        <taxon>Eukaryota</taxon>
        <taxon>Metazoa</taxon>
        <taxon>Chordata</taxon>
        <taxon>Craniata</taxon>
        <taxon>Vertebrata</taxon>
        <taxon>Euteleostomi</taxon>
        <taxon>Actinopterygii</taxon>
        <taxon>Neopterygii</taxon>
        <taxon>Teleostei</taxon>
        <taxon>Albuliformes</taxon>
        <taxon>Albulidae</taxon>
        <taxon>Albula</taxon>
    </lineage>
</organism>
<dbReference type="AlphaFoldDB" id="A0A8T2MPW7"/>